<feature type="compositionally biased region" description="Basic residues" evidence="1">
    <location>
        <begin position="143"/>
        <end position="158"/>
    </location>
</feature>
<keyword evidence="3" id="KW-1185">Reference proteome</keyword>
<comment type="caution">
    <text evidence="2">The sequence shown here is derived from an EMBL/GenBank/DDBJ whole genome shotgun (WGS) entry which is preliminary data.</text>
</comment>
<protein>
    <submittedName>
        <fullName evidence="2">Uncharacterized protein</fullName>
    </submittedName>
</protein>
<feature type="compositionally biased region" description="Low complexity" evidence="1">
    <location>
        <begin position="109"/>
        <end position="125"/>
    </location>
</feature>
<accession>A0A9D5HM55</accession>
<reference evidence="2" key="1">
    <citation type="submission" date="2021-03" db="EMBL/GenBank/DDBJ databases">
        <authorList>
            <person name="Li Z."/>
            <person name="Yang C."/>
        </authorList>
    </citation>
    <scope>NUCLEOTIDE SEQUENCE</scope>
    <source>
        <strain evidence="2">Dzin_1.0</strain>
        <tissue evidence="2">Leaf</tissue>
    </source>
</reference>
<dbReference type="EMBL" id="JAGGNH010000002">
    <property type="protein sequence ID" value="KAJ0981483.1"/>
    <property type="molecule type" value="Genomic_DNA"/>
</dbReference>
<sequence>MPPLPPTGGSPLNGELHRRTSPAPLRPCSAHAQPLRADHSRALRMPSRAGARLASLDPAGRRPDAASQAAPDAQLPSSAAAASPAATLARSPRRSLAPRPTHACRRTVCRPCSRLSPDSRLSSSSAQEHAAPRRQRPSSPPAHVRHPARSYPQRRRLCRPSPAVPYRAQPG</sequence>
<dbReference type="Proteomes" id="UP001085076">
    <property type="component" value="Miscellaneous, Linkage group lg02"/>
</dbReference>
<name>A0A9D5HM55_9LILI</name>
<gene>
    <name evidence="2" type="ORF">J5N97_009738</name>
</gene>
<dbReference type="AlphaFoldDB" id="A0A9D5HM55"/>
<proteinExistence type="predicted"/>
<feature type="compositionally biased region" description="Low complexity" evidence="1">
    <location>
        <begin position="65"/>
        <end position="100"/>
    </location>
</feature>
<organism evidence="2 3">
    <name type="scientific">Dioscorea zingiberensis</name>
    <dbReference type="NCBI Taxonomy" id="325984"/>
    <lineage>
        <taxon>Eukaryota</taxon>
        <taxon>Viridiplantae</taxon>
        <taxon>Streptophyta</taxon>
        <taxon>Embryophyta</taxon>
        <taxon>Tracheophyta</taxon>
        <taxon>Spermatophyta</taxon>
        <taxon>Magnoliopsida</taxon>
        <taxon>Liliopsida</taxon>
        <taxon>Dioscoreales</taxon>
        <taxon>Dioscoreaceae</taxon>
        <taxon>Dioscorea</taxon>
    </lineage>
</organism>
<evidence type="ECO:0000313" key="3">
    <source>
        <dbReference type="Proteomes" id="UP001085076"/>
    </source>
</evidence>
<evidence type="ECO:0000256" key="1">
    <source>
        <dbReference type="SAM" id="MobiDB-lite"/>
    </source>
</evidence>
<feature type="region of interest" description="Disordered" evidence="1">
    <location>
        <begin position="1"/>
        <end position="171"/>
    </location>
</feature>
<evidence type="ECO:0000313" key="2">
    <source>
        <dbReference type="EMBL" id="KAJ0981483.1"/>
    </source>
</evidence>
<reference evidence="2" key="2">
    <citation type="journal article" date="2022" name="Hortic Res">
        <title>The genome of Dioscorea zingiberensis sheds light on the biosynthesis, origin and evolution of the medicinally important diosgenin saponins.</title>
        <authorList>
            <person name="Li Y."/>
            <person name="Tan C."/>
            <person name="Li Z."/>
            <person name="Guo J."/>
            <person name="Li S."/>
            <person name="Chen X."/>
            <person name="Wang C."/>
            <person name="Dai X."/>
            <person name="Yang H."/>
            <person name="Song W."/>
            <person name="Hou L."/>
            <person name="Xu J."/>
            <person name="Tong Z."/>
            <person name="Xu A."/>
            <person name="Yuan X."/>
            <person name="Wang W."/>
            <person name="Yang Q."/>
            <person name="Chen L."/>
            <person name="Sun Z."/>
            <person name="Wang K."/>
            <person name="Pan B."/>
            <person name="Chen J."/>
            <person name="Bao Y."/>
            <person name="Liu F."/>
            <person name="Qi X."/>
            <person name="Gang D.R."/>
            <person name="Wen J."/>
            <person name="Li J."/>
        </authorList>
    </citation>
    <scope>NUCLEOTIDE SEQUENCE</scope>
    <source>
        <strain evidence="2">Dzin_1.0</strain>
    </source>
</reference>